<reference evidence="2 3" key="1">
    <citation type="journal article" date="2023" name="Mol. Phylogenet. Evol.">
        <title>Genome-scale phylogeny and comparative genomics of the fungal order Sordariales.</title>
        <authorList>
            <person name="Hensen N."/>
            <person name="Bonometti L."/>
            <person name="Westerberg I."/>
            <person name="Brannstrom I.O."/>
            <person name="Guillou S."/>
            <person name="Cros-Aarteil S."/>
            <person name="Calhoun S."/>
            <person name="Haridas S."/>
            <person name="Kuo A."/>
            <person name="Mondo S."/>
            <person name="Pangilinan J."/>
            <person name="Riley R."/>
            <person name="LaButti K."/>
            <person name="Andreopoulos B."/>
            <person name="Lipzen A."/>
            <person name="Chen C."/>
            <person name="Yan M."/>
            <person name="Daum C."/>
            <person name="Ng V."/>
            <person name="Clum A."/>
            <person name="Steindorff A."/>
            <person name="Ohm R.A."/>
            <person name="Martin F."/>
            <person name="Silar P."/>
            <person name="Natvig D.O."/>
            <person name="Lalanne C."/>
            <person name="Gautier V."/>
            <person name="Ament-Velasquez S.L."/>
            <person name="Kruys A."/>
            <person name="Hutchinson M.I."/>
            <person name="Powell A.J."/>
            <person name="Barry K."/>
            <person name="Miller A.N."/>
            <person name="Grigoriev I.V."/>
            <person name="Debuchy R."/>
            <person name="Gladieux P."/>
            <person name="Hiltunen Thoren M."/>
            <person name="Johannesson H."/>
        </authorList>
    </citation>
    <scope>NUCLEOTIDE SEQUENCE [LARGE SCALE GENOMIC DNA]</scope>
    <source>
        <strain evidence="2 3">FGSC 10403</strain>
    </source>
</reference>
<evidence type="ECO:0000256" key="1">
    <source>
        <dbReference type="SAM" id="MobiDB-lite"/>
    </source>
</evidence>
<gene>
    <name evidence="2" type="ORF">B0T23DRAFT_130088</name>
</gene>
<dbReference type="GeneID" id="87869799"/>
<comment type="caution">
    <text evidence="2">The sequence shown here is derived from an EMBL/GenBank/DDBJ whole genome shotgun (WGS) entry which is preliminary data.</text>
</comment>
<dbReference type="AlphaFoldDB" id="A0AAJ0IB33"/>
<accession>A0AAJ0IB33</accession>
<dbReference type="EMBL" id="JAULSX010000003">
    <property type="protein sequence ID" value="KAK3495279.1"/>
    <property type="molecule type" value="Genomic_DNA"/>
</dbReference>
<evidence type="ECO:0000313" key="3">
    <source>
        <dbReference type="Proteomes" id="UP001285908"/>
    </source>
</evidence>
<protein>
    <submittedName>
        <fullName evidence="2">Uncharacterized protein</fullName>
    </submittedName>
</protein>
<evidence type="ECO:0000313" key="2">
    <source>
        <dbReference type="EMBL" id="KAK3495279.1"/>
    </source>
</evidence>
<name>A0AAJ0IB33_9PEZI</name>
<keyword evidence="3" id="KW-1185">Reference proteome</keyword>
<proteinExistence type="predicted"/>
<dbReference type="Proteomes" id="UP001285908">
    <property type="component" value="Unassembled WGS sequence"/>
</dbReference>
<organism evidence="2 3">
    <name type="scientific">Neurospora hispaniola</name>
    <dbReference type="NCBI Taxonomy" id="588809"/>
    <lineage>
        <taxon>Eukaryota</taxon>
        <taxon>Fungi</taxon>
        <taxon>Dikarya</taxon>
        <taxon>Ascomycota</taxon>
        <taxon>Pezizomycotina</taxon>
        <taxon>Sordariomycetes</taxon>
        <taxon>Sordariomycetidae</taxon>
        <taxon>Sordariales</taxon>
        <taxon>Sordariaceae</taxon>
        <taxon>Neurospora</taxon>
    </lineage>
</organism>
<dbReference type="RefSeq" id="XP_062694708.1">
    <property type="nucleotide sequence ID" value="XM_062832177.1"/>
</dbReference>
<sequence>MPSVVTHGRMRSTNAGVAVPTYASSIRSAARRKQGVKKRHYLPRDLALQSSYRQVFNISLSLHQVFQFFPDVVWLSRSVPRDEKDMSSIHCEYQPAKSDPSPYLNIPENGRGSPACVLGEGQVYPGLCKVKGTTTNPRVLGRTHISFPITRSGDRNNSAESRKYSRKSSVRQKQWRTKRGKISACTAQVYPIPPQVAYAPLRFQFGCDLQTARDSPTLTQWSSSGHHHDHHHLVCSPLCSPRQPPVFSPGHTDTFRTSH</sequence>
<feature type="region of interest" description="Disordered" evidence="1">
    <location>
        <begin position="147"/>
        <end position="172"/>
    </location>
</feature>